<dbReference type="AlphaFoldDB" id="A0A2A8HI69"/>
<feature type="domain" description="O-antigen ligase-related" evidence="6">
    <location>
        <begin position="255"/>
        <end position="407"/>
    </location>
</feature>
<feature type="transmembrane region" description="Helical" evidence="5">
    <location>
        <begin position="66"/>
        <end position="84"/>
    </location>
</feature>
<feature type="transmembrane region" description="Helical" evidence="5">
    <location>
        <begin position="183"/>
        <end position="205"/>
    </location>
</feature>
<dbReference type="Proteomes" id="UP000220841">
    <property type="component" value="Unassembled WGS sequence"/>
</dbReference>
<evidence type="ECO:0000313" key="7">
    <source>
        <dbReference type="EMBL" id="PEQ08735.1"/>
    </source>
</evidence>
<evidence type="ECO:0000313" key="8">
    <source>
        <dbReference type="Proteomes" id="UP000220841"/>
    </source>
</evidence>
<comment type="subcellular location">
    <subcellularLocation>
        <location evidence="1">Membrane</location>
        <topology evidence="1">Multi-pass membrane protein</topology>
    </subcellularLocation>
</comment>
<feature type="transmembrane region" description="Helical" evidence="5">
    <location>
        <begin position="390"/>
        <end position="415"/>
    </location>
</feature>
<dbReference type="GO" id="GO:0016020">
    <property type="term" value="C:membrane"/>
    <property type="evidence" value="ECO:0007669"/>
    <property type="project" value="UniProtKB-SubCell"/>
</dbReference>
<feature type="transmembrane region" description="Helical" evidence="5">
    <location>
        <begin position="271"/>
        <end position="291"/>
    </location>
</feature>
<feature type="transmembrane region" description="Helical" evidence="5">
    <location>
        <begin position="90"/>
        <end position="108"/>
    </location>
</feature>
<evidence type="ECO:0000256" key="1">
    <source>
        <dbReference type="ARBA" id="ARBA00004141"/>
    </source>
</evidence>
<evidence type="ECO:0000256" key="4">
    <source>
        <dbReference type="ARBA" id="ARBA00023136"/>
    </source>
</evidence>
<keyword evidence="2 5" id="KW-0812">Transmembrane</keyword>
<sequence>MQEKKIKHLEYFLIFILALIGIMGYFFSDYTSAGGGYYPNIYFLVLAVIYLITTFVLLLGNFRADFLGFIVVSPLSILIVEFILNGYQMLNIYPIFFLVIILLVSAKVQLRRNFLFLDNILPILVFYLYAFISILVSIMVTGNLSDNSIYWLLIIGPLIIFIISLLIYSFQNSNIDKRYIIKYIYKIYVTLSLLMLGRIIYYFLMYSTSFDGIFKRIFSFPSMSTSNYTFGVIAILFLYIYSNKELVSLRAIRISSVLFVIATLLSQSRGGLMALAGVVGFILIENIICSSRRKQTRIKTKNLLFSIMIVTFLSVICLLFKEKLIDVLSNINIVQRVELILSGSDNNIDSRMGYWKAYWDDYKDGNFLTMLFGNGLSNSINEIIRRPHNIYILVLNQLGIVGLIGFIACCLRILFKMERLKYVVFYLMLHSLVEPLFLTVWIDTLFILLIFIESLSINISKNSTADIYSQKN</sequence>
<reference evidence="7 8" key="1">
    <citation type="submission" date="2017-09" db="EMBL/GenBank/DDBJ databases">
        <title>Large-scale bioinformatics analysis of Bacillus genomes uncovers conserved roles of natural products in bacterial physiology.</title>
        <authorList>
            <consortium name="Agbiome Team Llc"/>
            <person name="Bleich R.M."/>
            <person name="Grubbs K.J."/>
            <person name="Santa Maria K.C."/>
            <person name="Allen S.E."/>
            <person name="Farag S."/>
            <person name="Shank E.A."/>
            <person name="Bowers A."/>
        </authorList>
    </citation>
    <scope>NUCLEOTIDE SEQUENCE [LARGE SCALE GENOMIC DNA]</scope>
    <source>
        <strain evidence="7 8">AFS021349</strain>
    </source>
</reference>
<dbReference type="Pfam" id="PF04932">
    <property type="entry name" value="Wzy_C"/>
    <property type="match status" value="1"/>
</dbReference>
<feature type="transmembrane region" description="Helical" evidence="5">
    <location>
        <begin position="40"/>
        <end position="59"/>
    </location>
</feature>
<feature type="transmembrane region" description="Helical" evidence="5">
    <location>
        <begin position="303"/>
        <end position="321"/>
    </location>
</feature>
<feature type="transmembrane region" description="Helical" evidence="5">
    <location>
        <begin position="148"/>
        <end position="171"/>
    </location>
</feature>
<keyword evidence="4 5" id="KW-0472">Membrane</keyword>
<feature type="transmembrane region" description="Helical" evidence="5">
    <location>
        <begin position="217"/>
        <end position="240"/>
    </location>
</feature>
<proteinExistence type="predicted"/>
<organism evidence="7 8">
    <name type="scientific">Bacillus toyonensis</name>
    <dbReference type="NCBI Taxonomy" id="155322"/>
    <lineage>
        <taxon>Bacteria</taxon>
        <taxon>Bacillati</taxon>
        <taxon>Bacillota</taxon>
        <taxon>Bacilli</taxon>
        <taxon>Bacillales</taxon>
        <taxon>Bacillaceae</taxon>
        <taxon>Bacillus</taxon>
        <taxon>Bacillus cereus group</taxon>
    </lineage>
</organism>
<evidence type="ECO:0000256" key="2">
    <source>
        <dbReference type="ARBA" id="ARBA00022692"/>
    </source>
</evidence>
<feature type="transmembrane region" description="Helical" evidence="5">
    <location>
        <begin position="120"/>
        <end position="142"/>
    </location>
</feature>
<gene>
    <name evidence="7" type="ORF">CN585_07765</name>
</gene>
<protein>
    <recommendedName>
        <fullName evidence="6">O-antigen ligase-related domain-containing protein</fullName>
    </recommendedName>
</protein>
<evidence type="ECO:0000259" key="6">
    <source>
        <dbReference type="Pfam" id="PF04932"/>
    </source>
</evidence>
<feature type="transmembrane region" description="Helical" evidence="5">
    <location>
        <begin position="12"/>
        <end position="28"/>
    </location>
</feature>
<comment type="caution">
    <text evidence="7">The sequence shown here is derived from an EMBL/GenBank/DDBJ whole genome shotgun (WGS) entry which is preliminary data.</text>
</comment>
<dbReference type="InterPro" id="IPR007016">
    <property type="entry name" value="O-antigen_ligase-rel_domated"/>
</dbReference>
<keyword evidence="3 5" id="KW-1133">Transmembrane helix</keyword>
<dbReference type="EMBL" id="NUBY01000026">
    <property type="protein sequence ID" value="PEQ08735.1"/>
    <property type="molecule type" value="Genomic_DNA"/>
</dbReference>
<evidence type="ECO:0000256" key="3">
    <source>
        <dbReference type="ARBA" id="ARBA00022989"/>
    </source>
</evidence>
<name>A0A2A8HI69_9BACI</name>
<feature type="transmembrane region" description="Helical" evidence="5">
    <location>
        <begin position="427"/>
        <end position="452"/>
    </location>
</feature>
<dbReference type="RefSeq" id="WP_098226104.1">
    <property type="nucleotide sequence ID" value="NZ_NUBY01000026.1"/>
</dbReference>
<feature type="transmembrane region" description="Helical" evidence="5">
    <location>
        <begin position="247"/>
        <end position="265"/>
    </location>
</feature>
<evidence type="ECO:0000256" key="5">
    <source>
        <dbReference type="SAM" id="Phobius"/>
    </source>
</evidence>
<accession>A0A2A8HI69</accession>